<organism evidence="2 3">
    <name type="scientific">Urochloa decumbens</name>
    <dbReference type="NCBI Taxonomy" id="240449"/>
    <lineage>
        <taxon>Eukaryota</taxon>
        <taxon>Viridiplantae</taxon>
        <taxon>Streptophyta</taxon>
        <taxon>Embryophyta</taxon>
        <taxon>Tracheophyta</taxon>
        <taxon>Spermatophyta</taxon>
        <taxon>Magnoliopsida</taxon>
        <taxon>Liliopsida</taxon>
        <taxon>Poales</taxon>
        <taxon>Poaceae</taxon>
        <taxon>PACMAD clade</taxon>
        <taxon>Panicoideae</taxon>
        <taxon>Panicodae</taxon>
        <taxon>Paniceae</taxon>
        <taxon>Melinidinae</taxon>
        <taxon>Urochloa</taxon>
    </lineage>
</organism>
<dbReference type="Proteomes" id="UP001497457">
    <property type="component" value="Chromosome 16b"/>
</dbReference>
<evidence type="ECO:0008006" key="4">
    <source>
        <dbReference type="Google" id="ProtNLM"/>
    </source>
</evidence>
<gene>
    <name evidence="1" type="ORF">URODEC1_LOCUS29036</name>
    <name evidence="2" type="ORF">URODEC1_LOCUS34202</name>
</gene>
<evidence type="ECO:0000313" key="2">
    <source>
        <dbReference type="EMBL" id="CAL4943480.1"/>
    </source>
</evidence>
<reference evidence="2 3" key="1">
    <citation type="submission" date="2024-10" db="EMBL/GenBank/DDBJ databases">
        <authorList>
            <person name="Ryan C."/>
        </authorList>
    </citation>
    <scope>NUCLEOTIDE SEQUENCE [LARGE SCALE GENOMIC DNA]</scope>
</reference>
<proteinExistence type="predicted"/>
<dbReference type="Proteomes" id="UP001497457">
    <property type="component" value="Chromosome 15b"/>
</dbReference>
<evidence type="ECO:0000313" key="3">
    <source>
        <dbReference type="Proteomes" id="UP001497457"/>
    </source>
</evidence>
<dbReference type="EMBL" id="OZ075125">
    <property type="protein sequence ID" value="CAL4935028.1"/>
    <property type="molecule type" value="Genomic_DNA"/>
</dbReference>
<evidence type="ECO:0000313" key="1">
    <source>
        <dbReference type="EMBL" id="CAL4935028.1"/>
    </source>
</evidence>
<protein>
    <recommendedName>
        <fullName evidence="4">F-box protein</fullName>
    </recommendedName>
</protein>
<accession>A0ABC8YMD8</accession>
<sequence length="377" mass="43745">MHFSFSRPSTGPSISGQMHYLPSSADGYIYISGHCNGLLLLDLDGHGDHVVNPATRAWSPVPPPPAFGDDGVPRIFYYQNYLVFDPTLSPYHEVISFPHIKFHCNLSSYPPAVAEAEWPPSTCIFRVFSSRTNRWEERSFVREGEAQATILDMRRASVERPYSTYSRGALYAFCRGDFVIRISMSHNKYRAIKPPVSFDNIIEIYLGKSEKGVYLASYDYRDDLVQIWMLDESCGRMEWMLKHNCDLKYVLRQNCCQQAGGPWVLHDVNYNFYRHLFPNNIKEAPIEKKYEWDSDNDDVLGNENRAERHHCGIFYILGFHPFKEVIFFSQSEERGIAYHWNSSKIQDLGNMYPIEYEYFSQMCPDIGVAFPYTPCWT</sequence>
<dbReference type="EMBL" id="OZ075126">
    <property type="protein sequence ID" value="CAL4943480.1"/>
    <property type="molecule type" value="Genomic_DNA"/>
</dbReference>
<dbReference type="PANTHER" id="PTHR34591:SF29">
    <property type="entry name" value="F-BOX DOMAIN-CONTAINING PROTEIN"/>
    <property type="match status" value="1"/>
</dbReference>
<name>A0ABC8YMD8_9POAL</name>
<keyword evidence="3" id="KW-1185">Reference proteome</keyword>
<dbReference type="AlphaFoldDB" id="A0ABC8YMD8"/>
<dbReference type="PANTHER" id="PTHR34591">
    <property type="entry name" value="OS03G0653100 PROTEIN-RELATED"/>
    <property type="match status" value="1"/>
</dbReference>